<dbReference type="Gene3D" id="1.25.10.10">
    <property type="entry name" value="Leucine-rich Repeat Variant"/>
    <property type="match status" value="1"/>
</dbReference>
<reference evidence="5" key="1">
    <citation type="submission" date="2020-10" db="EMBL/GenBank/DDBJ databases">
        <authorList>
            <person name="Kikuchi T."/>
        </authorList>
    </citation>
    <scope>NUCLEOTIDE SEQUENCE</scope>
    <source>
        <strain evidence="5">NKZ352</strain>
    </source>
</reference>
<dbReference type="Pfam" id="PF10363">
    <property type="entry name" value="RTP1_C1"/>
    <property type="match status" value="1"/>
</dbReference>
<dbReference type="GO" id="GO:0009306">
    <property type="term" value="P:protein secretion"/>
    <property type="evidence" value="ECO:0007669"/>
    <property type="project" value="TreeGrafter"/>
</dbReference>
<dbReference type="InterPro" id="IPR016024">
    <property type="entry name" value="ARM-type_fold"/>
</dbReference>
<feature type="domain" description="TANGO6 N-terminal" evidence="4">
    <location>
        <begin position="108"/>
        <end position="204"/>
    </location>
</feature>
<evidence type="ECO:0008006" key="7">
    <source>
        <dbReference type="Google" id="ProtNLM"/>
    </source>
</evidence>
<keyword evidence="6" id="KW-1185">Reference proteome</keyword>
<sequence length="979" mass="111243">MNQQLETCLQLLRSSTTFSDQKAVWRDDPFKFLFDTLNEQIRRKGVEFADAKDRSLEESVPSTSYEQPKEKDVDYRNLYSRLLASIFEKLRDCLVFIRDEENSDEYTILSLQNLSVVSSSFQFFVLSGVLPYLDDGVGMSVSARSAFIKTWKTADGDIQAKRDGLLDSCSIIFGLLESNELLRTELVKRYVNDILCANFELLHLGVKKLSSEFKDFLSKVPRPLLVSSLTGLSKIRKGQHPPPQWLQHFVGTEMSAILVATNGLFHLLSAYSEMGGDSWWENVPLRRNVALQLATVPKTFNSSLSYHSNIFRQFIQLYNNEKDEASRKRLSLLMCSFIEELRRKNSKNADLIVFDYILRPWEVLNEKLAHWKTKNGFTLDLDSSFLDSLKVMEALKDSALLIGPRFLQVSHIFVELACHDVSIEQVKTVRSLLKSLLSPIENLGEFLYSFVTRSKLSVRVSENSNKTNSLVQEIGEEIDEKETGLQFVIEKEEPEAAMMRRLEHVCAIIKEHLEKKVLLEMLLMGVKSWMSVERKDFDDSPRFVHFEESGDNENPLFSHFIVGYCFEQVSSHEIGAENRDELLLLMKIVEAVLEATGQKLRDFSVKKSTFDVISAVGEEQNVEVMIETSKACVGIAGAVLLAATFDQELAPLVDQVIVAVEKFVVEAENHRNSFENKLNAVIDDAKMLISLLGRTQASGEKTVAKYTTSQPSTSKDAVEEVLEDLSSGEPAMLGGALLRASRVFRSNCKPAILRLNRADFYESVKNLLTHEDSYVFLAAINCLCEMICNDRSLLKDVLDVYGAMGQSDSKDETDLIRRGRMGEALGKVFREIGDFSHVWLEQIAGIFVRNVRENEEIIRASSCNALADVVAASRGRGLEKFIDEMMLCVDQLLLIDKSDLVRRSSVHFVRQCIASCSVDVIQIMGPRLRDLRRKLTSLWKFDRDDVVRLHAQLCIEELGHCLELIFEEEQSHYCRRIRI</sequence>
<dbReference type="PANTHER" id="PTHR20959:SF1">
    <property type="entry name" value="TRANSPORT AND GOLGI ORGANIZATION PROTEIN 6 HOMOLOG"/>
    <property type="match status" value="1"/>
</dbReference>
<accession>A0A8S1GZ05</accession>
<dbReference type="InterPro" id="IPR057347">
    <property type="entry name" value="TANGO6_N"/>
</dbReference>
<dbReference type="InterPro" id="IPR039600">
    <property type="entry name" value="TANGO6/Rtp1"/>
</dbReference>
<feature type="domain" description="RNA polymerase II assembly factor Rtp1 C-terminal" evidence="3">
    <location>
        <begin position="719"/>
        <end position="834"/>
    </location>
</feature>
<evidence type="ECO:0000313" key="5">
    <source>
        <dbReference type="EMBL" id="CAD6188545.1"/>
    </source>
</evidence>
<dbReference type="OrthoDB" id="39591at2759"/>
<dbReference type="PANTHER" id="PTHR20959">
    <property type="entry name" value="TRANSPORT AND GOLGI ORGANIZATION PROTEIN 6 FAMILY MEMBER"/>
    <property type="match status" value="1"/>
</dbReference>
<comment type="similarity">
    <text evidence="1">Belongs to the Tango6 family.</text>
</comment>
<protein>
    <recommendedName>
        <fullName evidence="7">RNA polymerase II assembly factor Rtp1 C-terminal domain-containing protein</fullName>
    </recommendedName>
</protein>
<dbReference type="InterPro" id="IPR011989">
    <property type="entry name" value="ARM-like"/>
</dbReference>
<dbReference type="Pfam" id="PF10304">
    <property type="entry name" value="RTP1_C2"/>
    <property type="match status" value="1"/>
</dbReference>
<organism evidence="5 6">
    <name type="scientific">Caenorhabditis auriculariae</name>
    <dbReference type="NCBI Taxonomy" id="2777116"/>
    <lineage>
        <taxon>Eukaryota</taxon>
        <taxon>Metazoa</taxon>
        <taxon>Ecdysozoa</taxon>
        <taxon>Nematoda</taxon>
        <taxon>Chromadorea</taxon>
        <taxon>Rhabditida</taxon>
        <taxon>Rhabditina</taxon>
        <taxon>Rhabditomorpha</taxon>
        <taxon>Rhabditoidea</taxon>
        <taxon>Rhabditidae</taxon>
        <taxon>Peloderinae</taxon>
        <taxon>Caenorhabditis</taxon>
    </lineage>
</organism>
<dbReference type="InterPro" id="IPR019451">
    <property type="entry name" value="Rtp1_C1"/>
</dbReference>
<evidence type="ECO:0000259" key="4">
    <source>
        <dbReference type="Pfam" id="PF25267"/>
    </source>
</evidence>
<comment type="caution">
    <text evidence="5">The sequence shown here is derived from an EMBL/GenBank/DDBJ whole genome shotgun (WGS) entry which is preliminary data.</text>
</comment>
<name>A0A8S1GZ05_9PELO</name>
<evidence type="ECO:0000259" key="2">
    <source>
        <dbReference type="Pfam" id="PF10304"/>
    </source>
</evidence>
<dbReference type="Pfam" id="PF25267">
    <property type="entry name" value="TANGO6_N"/>
    <property type="match status" value="1"/>
</dbReference>
<proteinExistence type="inferred from homology"/>
<dbReference type="AlphaFoldDB" id="A0A8S1GZ05"/>
<evidence type="ECO:0000313" key="6">
    <source>
        <dbReference type="Proteomes" id="UP000835052"/>
    </source>
</evidence>
<evidence type="ECO:0000259" key="3">
    <source>
        <dbReference type="Pfam" id="PF10363"/>
    </source>
</evidence>
<feature type="domain" description="RNA polymerase II assembly factor Rtp1 C-terminal" evidence="2">
    <location>
        <begin position="942"/>
        <end position="958"/>
    </location>
</feature>
<dbReference type="Proteomes" id="UP000835052">
    <property type="component" value="Unassembled WGS sequence"/>
</dbReference>
<gene>
    <name evidence="5" type="ORF">CAUJ_LOCUS4464</name>
</gene>
<dbReference type="InterPro" id="IPR019414">
    <property type="entry name" value="Rtp1_C2"/>
</dbReference>
<dbReference type="EMBL" id="CAJGYM010000008">
    <property type="protein sequence ID" value="CAD6188545.1"/>
    <property type="molecule type" value="Genomic_DNA"/>
</dbReference>
<dbReference type="SUPFAM" id="SSF48371">
    <property type="entry name" value="ARM repeat"/>
    <property type="match status" value="1"/>
</dbReference>
<evidence type="ECO:0000256" key="1">
    <source>
        <dbReference type="ARBA" id="ARBA00005724"/>
    </source>
</evidence>